<sequence length="348" mass="38832">MQQQRLSPGSLLDDRGRLEQAGWATTEIRTYDRARISASRLRIKEWDYYCLISDPASDDAVGPVGLALTVADNGYMGLVGVSWLDLAAGTEVTENKLIPFPLGRMRMPSSADAGDVIVHRGALRVEFRHETRGRRLIVDHPGFDGGRGLSGELLLQQPADDRMVIATPFPRAPKAFYYNQKVNCLPASGTLTVRGVRHEFDAASTFGVLDWGRGVWTYDNTWYWGSASGLHQGARFGFNIGYGFGDTTAASENMLFHDGIAHKLDRVHFHRPHGTYAGGPWRFTSSDSRFEMDFEPIVDRAADVDALVLRSTQHQVFGRYSGHVLLDDGTRLEIENLLGFAEEVRNRW</sequence>
<dbReference type="PANTHER" id="PTHR35868">
    <property type="entry name" value="DUF2804 DOMAIN-CONTAINING PROTEIN-RELATED"/>
    <property type="match status" value="1"/>
</dbReference>
<organism evidence="1 2">
    <name type="scientific">Rhodococcus zopfii</name>
    <dbReference type="NCBI Taxonomy" id="43772"/>
    <lineage>
        <taxon>Bacteria</taxon>
        <taxon>Bacillati</taxon>
        <taxon>Actinomycetota</taxon>
        <taxon>Actinomycetes</taxon>
        <taxon>Mycobacteriales</taxon>
        <taxon>Nocardiaceae</taxon>
        <taxon>Rhodococcus</taxon>
    </lineage>
</organism>
<keyword evidence="2" id="KW-1185">Reference proteome</keyword>
<name>A0ABU3WLP3_9NOCA</name>
<dbReference type="InterPro" id="IPR021243">
    <property type="entry name" value="DUF2804"/>
</dbReference>
<proteinExistence type="predicted"/>
<protein>
    <submittedName>
        <fullName evidence="1">DUF2804 domain-containing protein</fullName>
    </submittedName>
</protein>
<dbReference type="Pfam" id="PF10974">
    <property type="entry name" value="DUF2804"/>
    <property type="match status" value="1"/>
</dbReference>
<dbReference type="Proteomes" id="UP001275440">
    <property type="component" value="Unassembled WGS sequence"/>
</dbReference>
<dbReference type="EMBL" id="WBMO01000001">
    <property type="protein sequence ID" value="MDV2474544.1"/>
    <property type="molecule type" value="Genomic_DNA"/>
</dbReference>
<dbReference type="PANTHER" id="PTHR35868:SF3">
    <property type="entry name" value="DUF2804 DOMAIN-CONTAINING PROTEIN"/>
    <property type="match status" value="1"/>
</dbReference>
<evidence type="ECO:0000313" key="2">
    <source>
        <dbReference type="Proteomes" id="UP001275440"/>
    </source>
</evidence>
<accession>A0ABU3WLP3</accession>
<comment type="caution">
    <text evidence="1">The sequence shown here is derived from an EMBL/GenBank/DDBJ whole genome shotgun (WGS) entry which is preliminary data.</text>
</comment>
<gene>
    <name evidence="1" type="ORF">F8M49_02325</name>
</gene>
<reference evidence="1 2" key="1">
    <citation type="submission" date="2019-10" db="EMBL/GenBank/DDBJ databases">
        <title>Draft Genome Assembly of Rhodococcus zopfii DSM44189.</title>
        <authorList>
            <person name="Sutton J.M."/>
            <person name="Akob D.M."/>
            <person name="Bushman T.J."/>
        </authorList>
    </citation>
    <scope>NUCLEOTIDE SEQUENCE [LARGE SCALE GENOMIC DNA]</scope>
    <source>
        <strain evidence="1 2">DSM 44189</strain>
    </source>
</reference>
<evidence type="ECO:0000313" key="1">
    <source>
        <dbReference type="EMBL" id="MDV2474544.1"/>
    </source>
</evidence>